<dbReference type="EMBL" id="QLTW01000007">
    <property type="protein sequence ID" value="MBT9144425.1"/>
    <property type="molecule type" value="Genomic_DNA"/>
</dbReference>
<dbReference type="GO" id="GO:0005524">
    <property type="term" value="F:ATP binding"/>
    <property type="evidence" value="ECO:0007669"/>
    <property type="project" value="UniProtKB-KW"/>
</dbReference>
<comment type="caution">
    <text evidence="10">The sequence shown here is derived from an EMBL/GenBank/DDBJ whole genome shotgun (WGS) entry which is preliminary data.</text>
</comment>
<evidence type="ECO:0000313" key="11">
    <source>
        <dbReference type="Proteomes" id="UP000811545"/>
    </source>
</evidence>
<feature type="domain" description="7,8-dihydro-6-hydroxymethylpterin-pyrophosphokinase" evidence="9">
    <location>
        <begin position="90"/>
        <end position="101"/>
    </location>
</feature>
<dbReference type="GO" id="GO:0016301">
    <property type="term" value="F:kinase activity"/>
    <property type="evidence" value="ECO:0007669"/>
    <property type="project" value="UniProtKB-KW"/>
</dbReference>
<dbReference type="NCBIfam" id="TIGR01498">
    <property type="entry name" value="folK"/>
    <property type="match status" value="1"/>
</dbReference>
<dbReference type="AlphaFoldDB" id="A0A9E2BF33"/>
<keyword evidence="8" id="KW-0289">Folate biosynthesis</keyword>
<dbReference type="SUPFAM" id="SSF55083">
    <property type="entry name" value="6-hydroxymethyl-7,8-dihydropterin pyrophosphokinase, HPPK"/>
    <property type="match status" value="1"/>
</dbReference>
<dbReference type="Proteomes" id="UP000811545">
    <property type="component" value="Unassembled WGS sequence"/>
</dbReference>
<sequence>MSGVIAYLGLGSNLGNKMDNLNKGINLLRCTVGIAVKATSPFYHTSPVGYTDQPDFLNAAVEIDTTLNPIGLLDICQCIEKKLKRVDSVRWGPRTIDIDILLYGDCIMRNDRLVLPHPMMHEREFVLKPLNDIAPQAVHPVYNMTVAQLYRGIAG</sequence>
<evidence type="ECO:0000256" key="8">
    <source>
        <dbReference type="ARBA" id="ARBA00022909"/>
    </source>
</evidence>
<keyword evidence="6" id="KW-0418">Kinase</keyword>
<name>A0A9E2BF33_PSYF1</name>
<evidence type="ECO:0000256" key="3">
    <source>
        <dbReference type="ARBA" id="ARBA00013253"/>
    </source>
</evidence>
<reference evidence="10 11" key="1">
    <citation type="journal article" date="2021" name="bioRxiv">
        <title>Unique metabolic strategies in Hadean analogues reveal hints for primordial physiology.</title>
        <authorList>
            <person name="Nobu M.K."/>
            <person name="Nakai R."/>
            <person name="Tamazawa S."/>
            <person name="Mori H."/>
            <person name="Toyoda A."/>
            <person name="Ijiri A."/>
            <person name="Suzuki S."/>
            <person name="Kurokawa K."/>
            <person name="Kamagata Y."/>
            <person name="Tamaki H."/>
        </authorList>
    </citation>
    <scope>NUCLEOTIDE SEQUENCE [LARGE SCALE GENOMIC DNA]</scope>
    <source>
        <strain evidence="10">BS525</strain>
    </source>
</reference>
<keyword evidence="5" id="KW-0547">Nucleotide-binding</keyword>
<protein>
    <recommendedName>
        <fullName evidence="3">2-amino-4-hydroxy-6-hydroxymethyldihydropteridine diphosphokinase</fullName>
        <ecNumber evidence="3">2.7.6.3</ecNumber>
    </recommendedName>
</protein>
<evidence type="ECO:0000259" key="9">
    <source>
        <dbReference type="PROSITE" id="PS00794"/>
    </source>
</evidence>
<dbReference type="CDD" id="cd00483">
    <property type="entry name" value="HPPK"/>
    <property type="match status" value="1"/>
</dbReference>
<evidence type="ECO:0000256" key="4">
    <source>
        <dbReference type="ARBA" id="ARBA00022679"/>
    </source>
</evidence>
<dbReference type="InterPro" id="IPR000550">
    <property type="entry name" value="Hppk"/>
</dbReference>
<dbReference type="InterPro" id="IPR035907">
    <property type="entry name" value="Hppk_sf"/>
</dbReference>
<dbReference type="PROSITE" id="PS00794">
    <property type="entry name" value="HPPK"/>
    <property type="match status" value="1"/>
</dbReference>
<evidence type="ECO:0000313" key="10">
    <source>
        <dbReference type="EMBL" id="MBT9144425.1"/>
    </source>
</evidence>
<organism evidence="10 11">
    <name type="scientific">Psychracetigena formicireducens</name>
    <dbReference type="NCBI Taxonomy" id="2986056"/>
    <lineage>
        <taxon>Bacteria</taxon>
        <taxon>Bacillati</taxon>
        <taxon>Candidatus Lithacetigenota</taxon>
        <taxon>Candidatus Psychracetigena</taxon>
    </lineage>
</organism>
<dbReference type="Pfam" id="PF01288">
    <property type="entry name" value="HPPK"/>
    <property type="match status" value="1"/>
</dbReference>
<keyword evidence="4 10" id="KW-0808">Transferase</keyword>
<evidence type="ECO:0000256" key="1">
    <source>
        <dbReference type="ARBA" id="ARBA00000198"/>
    </source>
</evidence>
<dbReference type="Gene3D" id="3.30.70.560">
    <property type="entry name" value="7,8-Dihydro-6-hydroxymethylpterin-pyrophosphokinase HPPK"/>
    <property type="match status" value="1"/>
</dbReference>
<evidence type="ECO:0000256" key="5">
    <source>
        <dbReference type="ARBA" id="ARBA00022741"/>
    </source>
</evidence>
<dbReference type="PANTHER" id="PTHR43071:SF1">
    <property type="entry name" value="2-AMINO-4-HYDROXY-6-HYDROXYMETHYLDIHYDROPTERIDINE PYROPHOSPHOKINASE"/>
    <property type="match status" value="1"/>
</dbReference>
<proteinExistence type="predicted"/>
<comment type="pathway">
    <text evidence="2">Cofactor biosynthesis; tetrahydrofolate biosynthesis; 2-amino-4-hydroxy-6-hydroxymethyl-7,8-dihydropteridine diphosphate from 7,8-dihydroneopterin triphosphate: step 4/4.</text>
</comment>
<dbReference type="GO" id="GO:0003848">
    <property type="term" value="F:2-amino-4-hydroxy-6-hydroxymethyldihydropteridine diphosphokinase activity"/>
    <property type="evidence" value="ECO:0007669"/>
    <property type="project" value="UniProtKB-EC"/>
</dbReference>
<comment type="catalytic activity">
    <reaction evidence="1">
        <text>6-hydroxymethyl-7,8-dihydropterin + ATP = (7,8-dihydropterin-6-yl)methyl diphosphate + AMP + H(+)</text>
        <dbReference type="Rhea" id="RHEA:11412"/>
        <dbReference type="ChEBI" id="CHEBI:15378"/>
        <dbReference type="ChEBI" id="CHEBI:30616"/>
        <dbReference type="ChEBI" id="CHEBI:44841"/>
        <dbReference type="ChEBI" id="CHEBI:72950"/>
        <dbReference type="ChEBI" id="CHEBI:456215"/>
        <dbReference type="EC" id="2.7.6.3"/>
    </reaction>
</comment>
<keyword evidence="7" id="KW-0067">ATP-binding</keyword>
<evidence type="ECO:0000256" key="2">
    <source>
        <dbReference type="ARBA" id="ARBA00005051"/>
    </source>
</evidence>
<dbReference type="GO" id="GO:0046656">
    <property type="term" value="P:folic acid biosynthetic process"/>
    <property type="evidence" value="ECO:0007669"/>
    <property type="project" value="UniProtKB-KW"/>
</dbReference>
<dbReference type="PANTHER" id="PTHR43071">
    <property type="entry name" value="2-AMINO-4-HYDROXY-6-HYDROXYMETHYLDIHYDROPTERIDINE PYROPHOSPHOKINASE"/>
    <property type="match status" value="1"/>
</dbReference>
<gene>
    <name evidence="10" type="primary">folK</name>
    <name evidence="10" type="ORF">DDT42_00266</name>
</gene>
<accession>A0A9E2BF33</accession>
<evidence type="ECO:0000256" key="7">
    <source>
        <dbReference type="ARBA" id="ARBA00022840"/>
    </source>
</evidence>
<evidence type="ECO:0000256" key="6">
    <source>
        <dbReference type="ARBA" id="ARBA00022777"/>
    </source>
</evidence>
<dbReference type="EC" id="2.7.6.3" evidence="3"/>